<evidence type="ECO:0000313" key="1">
    <source>
        <dbReference type="EMBL" id="PQJ77818.1"/>
    </source>
</evidence>
<comment type="caution">
    <text evidence="1">The sequence shown here is derived from an EMBL/GenBank/DDBJ whole genome shotgun (WGS) entry which is preliminary data.</text>
</comment>
<dbReference type="Gene3D" id="2.40.10.10">
    <property type="entry name" value="Trypsin-like serine proteases"/>
    <property type="match status" value="2"/>
</dbReference>
<protein>
    <recommendedName>
        <fullName evidence="3">Serine protease</fullName>
    </recommendedName>
</protein>
<evidence type="ECO:0008006" key="3">
    <source>
        <dbReference type="Google" id="ProtNLM"/>
    </source>
</evidence>
<reference evidence="1 2" key="1">
    <citation type="submission" date="2016-12" db="EMBL/GenBank/DDBJ databases">
        <title>Trade-off between light-utilization and light-protection in marine flavobacteria.</title>
        <authorList>
            <person name="Kumagai Y."/>
            <person name="Yoshizawa S."/>
            <person name="Kogure K."/>
            <person name="Iwasaki W."/>
        </authorList>
    </citation>
    <scope>NUCLEOTIDE SEQUENCE [LARGE SCALE GENOMIC DNA]</scope>
    <source>
        <strain evidence="1 2">NBRC 108759</strain>
    </source>
</reference>
<dbReference type="SUPFAM" id="SSF50494">
    <property type="entry name" value="Trypsin-like serine proteases"/>
    <property type="match status" value="1"/>
</dbReference>
<dbReference type="AlphaFoldDB" id="A0A2S7WJN4"/>
<proteinExistence type="predicted"/>
<sequence>MTELEANNLLDEVGETVFKEYKKYEGFIYLAVVNDKCFNYYLEIGRDKSLLNNNILHEIKTNIRNKSTTYINKIFLKQNRNKRYTKKVKKIKIAVKNLDKINDNRDNKILEQNDKTEYLIYNSSRNGNLGSLGGIYLNNYDNKYYLISNYHVIYGNKDKDIIYNTIPHPLGKLKWQLHDATENNFGEYDVAIAEIENNHYLPTKFTYRFNHKNLEEATLKNKYVKIFGGKRGWDNNCTLHSVKAIARAGNYIYKNQLLFLSEKIGHGDSGSLLINKNNNNVIGLYIGQNQYPIRVANNLHNLFFKSINSQNENILKLLTFN</sequence>
<keyword evidence="2" id="KW-1185">Reference proteome</keyword>
<accession>A0A2S7WJN4</accession>
<dbReference type="Proteomes" id="UP000238882">
    <property type="component" value="Unassembled WGS sequence"/>
</dbReference>
<gene>
    <name evidence="1" type="ORF">BTO18_00850</name>
</gene>
<name>A0A2S7WJN4_9FLAO</name>
<dbReference type="InterPro" id="IPR043504">
    <property type="entry name" value="Peptidase_S1_PA_chymotrypsin"/>
</dbReference>
<organism evidence="1 2">
    <name type="scientific">Polaribacter porphyrae</name>
    <dbReference type="NCBI Taxonomy" id="1137780"/>
    <lineage>
        <taxon>Bacteria</taxon>
        <taxon>Pseudomonadati</taxon>
        <taxon>Bacteroidota</taxon>
        <taxon>Flavobacteriia</taxon>
        <taxon>Flavobacteriales</taxon>
        <taxon>Flavobacteriaceae</taxon>
    </lineage>
</organism>
<dbReference type="RefSeq" id="WP_105014400.1">
    <property type="nucleotide sequence ID" value="NZ_MSCN01000001.1"/>
</dbReference>
<dbReference type="InterPro" id="IPR009003">
    <property type="entry name" value="Peptidase_S1_PA"/>
</dbReference>
<dbReference type="EMBL" id="MSCN01000001">
    <property type="protein sequence ID" value="PQJ77818.1"/>
    <property type="molecule type" value="Genomic_DNA"/>
</dbReference>
<evidence type="ECO:0000313" key="2">
    <source>
        <dbReference type="Proteomes" id="UP000238882"/>
    </source>
</evidence>
<dbReference type="OrthoDB" id="104542at2"/>